<reference evidence="1 2" key="1">
    <citation type="journal article" date="2012" name="BMC Genomics">
        <title>The Caulobacter crescentus phage phiCbK: genomics of a canonical phage.</title>
        <authorList>
            <person name="Gill J.J."/>
            <person name="Berry J.D."/>
            <person name="Russell W.K."/>
            <person name="Lessor L."/>
            <person name="Escobar Garcia D.A."/>
            <person name="Hernandez D."/>
            <person name="Kane A."/>
            <person name="Keene J."/>
            <person name="Maddox M."/>
            <person name="Martin R."/>
            <person name="Mohan S."/>
            <person name="Thorn A.M."/>
            <person name="Russell D.H."/>
            <person name="Young R."/>
        </authorList>
    </citation>
    <scope>NUCLEOTIDE SEQUENCE [LARGE SCALE GENOMIC DNA]</scope>
</reference>
<evidence type="ECO:0000313" key="2">
    <source>
        <dbReference type="Proteomes" id="UP000000463"/>
    </source>
</evidence>
<keyword evidence="2" id="KW-1185">Reference proteome</keyword>
<accession>K4JS90</accession>
<dbReference type="EMBL" id="JX100810">
    <property type="protein sequence ID" value="AFU88219.1"/>
    <property type="molecule type" value="Genomic_DNA"/>
</dbReference>
<proteinExistence type="predicted"/>
<protein>
    <submittedName>
        <fullName evidence="1">Uncharacterized protein</fullName>
    </submittedName>
</protein>
<dbReference type="GeneID" id="13995277"/>
<sequence length="95" mass="10457">MSAFLENGKATRNSILIHAAKVALGWYPNPATLDQVIEAAVEQQERSVGFDEVYAAERAARAAFRKHYSYLDLSAPVEPAKMAHRLLFVATQVPA</sequence>
<gene>
    <name evidence="1" type="ORF">CcrColossus_gp349</name>
</gene>
<dbReference type="RefSeq" id="YP_006988583.1">
    <property type="nucleotide sequence ID" value="NC_019406.1"/>
</dbReference>
<dbReference type="KEGG" id="vg:13995277"/>
<name>K4JS90_9CAUD</name>
<organism evidence="1 2">
    <name type="scientific">Caulobacter phage CcrColossus</name>
    <dbReference type="NCBI Taxonomy" id="1211640"/>
    <lineage>
        <taxon>Viruses</taxon>
        <taxon>Duplodnaviria</taxon>
        <taxon>Heunggongvirae</taxon>
        <taxon>Uroviricota</taxon>
        <taxon>Caudoviricetes</taxon>
        <taxon>Jeanschmidtviridae</taxon>
        <taxon>Colossusvirus</taxon>
        <taxon>Colossusvirus colossus</taxon>
    </lineage>
</organism>
<dbReference type="Proteomes" id="UP000000463">
    <property type="component" value="Segment"/>
</dbReference>
<evidence type="ECO:0000313" key="1">
    <source>
        <dbReference type="EMBL" id="AFU88219.1"/>
    </source>
</evidence>